<name>A0AAN7NML0_MYCAM</name>
<dbReference type="AlphaFoldDB" id="A0AAN7NML0"/>
<gene>
    <name evidence="1" type="ORF">QYF61_014733</name>
</gene>
<reference evidence="1 2" key="1">
    <citation type="journal article" date="2023" name="J. Hered.">
        <title>Chromosome-level genome of the wood stork (Mycteria americana) provides insight into avian chromosome evolution.</title>
        <authorList>
            <person name="Flamio R. Jr."/>
            <person name="Ramstad K.M."/>
        </authorList>
    </citation>
    <scope>NUCLEOTIDE SEQUENCE [LARGE SCALE GENOMIC DNA]</scope>
    <source>
        <strain evidence="1">JAX WOST 10</strain>
    </source>
</reference>
<evidence type="ECO:0000313" key="1">
    <source>
        <dbReference type="EMBL" id="KAK4827139.1"/>
    </source>
</evidence>
<dbReference type="EMBL" id="JAUNZN010000002">
    <property type="protein sequence ID" value="KAK4827139.1"/>
    <property type="molecule type" value="Genomic_DNA"/>
</dbReference>
<sequence>MLCHAVLQHRACRLLGSYWGKWAPAAEWDGALVTKDTEKAKVLNVFFTFVFTGKVWSKEDLPSVQAPGHWKNTNVTAIFKKGKKEPGSYRQGSLTSVPGKVVEQLILETSSRYLKDRKVIRSSPHRFIEGKLCLTNLIDFHGEVTGLVELVDSPNGCAAVQRDLNKLEKWANRNAMKFNKGKSKVLHSGRNNPMH</sequence>
<dbReference type="PANTHER" id="PTHR33395:SF22">
    <property type="entry name" value="REVERSE TRANSCRIPTASE DOMAIN-CONTAINING PROTEIN"/>
    <property type="match status" value="1"/>
</dbReference>
<accession>A0AAN7NML0</accession>
<dbReference type="GO" id="GO:0031012">
    <property type="term" value="C:extracellular matrix"/>
    <property type="evidence" value="ECO:0007669"/>
    <property type="project" value="TreeGrafter"/>
</dbReference>
<organism evidence="1 2">
    <name type="scientific">Mycteria americana</name>
    <name type="common">Wood stork</name>
    <dbReference type="NCBI Taxonomy" id="33587"/>
    <lineage>
        <taxon>Eukaryota</taxon>
        <taxon>Metazoa</taxon>
        <taxon>Chordata</taxon>
        <taxon>Craniata</taxon>
        <taxon>Vertebrata</taxon>
        <taxon>Euteleostomi</taxon>
        <taxon>Archelosauria</taxon>
        <taxon>Archosauria</taxon>
        <taxon>Dinosauria</taxon>
        <taxon>Saurischia</taxon>
        <taxon>Theropoda</taxon>
        <taxon>Coelurosauria</taxon>
        <taxon>Aves</taxon>
        <taxon>Neognathae</taxon>
        <taxon>Neoaves</taxon>
        <taxon>Aequornithes</taxon>
        <taxon>Ciconiiformes</taxon>
        <taxon>Ciconiidae</taxon>
        <taxon>Mycteria</taxon>
    </lineage>
</organism>
<dbReference type="GO" id="GO:0007508">
    <property type="term" value="P:larval heart development"/>
    <property type="evidence" value="ECO:0007669"/>
    <property type="project" value="TreeGrafter"/>
</dbReference>
<comment type="caution">
    <text evidence="1">The sequence shown here is derived from an EMBL/GenBank/DDBJ whole genome shotgun (WGS) entry which is preliminary data.</text>
</comment>
<evidence type="ECO:0000313" key="2">
    <source>
        <dbReference type="Proteomes" id="UP001333110"/>
    </source>
</evidence>
<proteinExistence type="predicted"/>
<keyword evidence="2" id="KW-1185">Reference proteome</keyword>
<protein>
    <recommendedName>
        <fullName evidence="3">Rna-directed dna polymerase from mobile element jockey-like</fullName>
    </recommendedName>
</protein>
<evidence type="ECO:0008006" key="3">
    <source>
        <dbReference type="Google" id="ProtNLM"/>
    </source>
</evidence>
<dbReference type="PANTHER" id="PTHR33395">
    <property type="entry name" value="TRANSCRIPTASE, PUTATIVE-RELATED-RELATED"/>
    <property type="match status" value="1"/>
</dbReference>
<dbReference type="Proteomes" id="UP001333110">
    <property type="component" value="Unassembled WGS sequence"/>
</dbReference>
<dbReference type="GO" id="GO:0061343">
    <property type="term" value="P:cell adhesion involved in heart morphogenesis"/>
    <property type="evidence" value="ECO:0007669"/>
    <property type="project" value="TreeGrafter"/>
</dbReference>